<evidence type="ECO:0000256" key="10">
    <source>
        <dbReference type="RuleBase" id="RU079119"/>
    </source>
</evidence>
<feature type="transmembrane region" description="Helical" evidence="10">
    <location>
        <begin position="59"/>
        <end position="80"/>
    </location>
</feature>
<evidence type="ECO:0000256" key="9">
    <source>
        <dbReference type="ARBA" id="ARBA00048048"/>
    </source>
</evidence>
<keyword evidence="14" id="KW-1185">Reference proteome</keyword>
<dbReference type="PANTHER" id="PTHR12246">
    <property type="entry name" value="PALMITOYLTRANSFERASE ZDHHC16"/>
    <property type="match status" value="1"/>
</dbReference>
<dbReference type="AlphaFoldDB" id="A0A0D7B8X8"/>
<feature type="region of interest" description="Disordered" evidence="11">
    <location>
        <begin position="31"/>
        <end position="50"/>
    </location>
</feature>
<evidence type="ECO:0000256" key="1">
    <source>
        <dbReference type="ARBA" id="ARBA00004141"/>
    </source>
</evidence>
<dbReference type="GO" id="GO:0016020">
    <property type="term" value="C:membrane"/>
    <property type="evidence" value="ECO:0007669"/>
    <property type="project" value="UniProtKB-SubCell"/>
</dbReference>
<evidence type="ECO:0000256" key="6">
    <source>
        <dbReference type="ARBA" id="ARBA00023139"/>
    </source>
</evidence>
<keyword evidence="8 10" id="KW-0012">Acyltransferase</keyword>
<dbReference type="InterPro" id="IPR001594">
    <property type="entry name" value="Palmitoyltrfase_DHHC"/>
</dbReference>
<feature type="non-terminal residue" evidence="13">
    <location>
        <position position="1"/>
    </location>
</feature>
<dbReference type="EC" id="2.3.1.225" evidence="10"/>
<feature type="transmembrane region" description="Helical" evidence="10">
    <location>
        <begin position="243"/>
        <end position="265"/>
    </location>
</feature>
<comment type="catalytic activity">
    <reaction evidence="9 10">
        <text>L-cysteinyl-[protein] + hexadecanoyl-CoA = S-hexadecanoyl-L-cysteinyl-[protein] + CoA</text>
        <dbReference type="Rhea" id="RHEA:36683"/>
        <dbReference type="Rhea" id="RHEA-COMP:10131"/>
        <dbReference type="Rhea" id="RHEA-COMP:11032"/>
        <dbReference type="ChEBI" id="CHEBI:29950"/>
        <dbReference type="ChEBI" id="CHEBI:57287"/>
        <dbReference type="ChEBI" id="CHEBI:57379"/>
        <dbReference type="ChEBI" id="CHEBI:74151"/>
        <dbReference type="EC" id="2.3.1.225"/>
    </reaction>
</comment>
<sequence length="384" mass="43325">MIRSVGSSYALLSCSHCPAVECASAMGSPLHRRSPTTDSTTYIHASEPDEPPRKRWYQYLPLLATISLILSPHPSLLLVLVKHHLVTLASPLTFVVHLASTYALTFMIFTSLIICAARDPGPPELPETGLDDDGNGETIGLTDALKYDFDFSAPGMWCRKCWAPKPERTHHCTYCGRCVLKMDHHCPWIGHNCIGHRTYPAFLHFLLCITLFAAYLAVLSANAVLYAFRNPFEVDVTLPMHEIFLFFMGVIFTIVIGSFFVYHLYLTFTNQTTLESLSPFLLLRHLPPLPHSGHKLSDPPMEHELSYQQRRLVKDAHREILLYDIGWKQNAKQALGWTHPYGWLVRLFGGGASPGDGRSFPRNPKSDEMLARLAKELLEVEKDR</sequence>
<feature type="domain" description="Palmitoyltransferase DHHC" evidence="12">
    <location>
        <begin position="156"/>
        <end position="277"/>
    </location>
</feature>
<gene>
    <name evidence="13" type="ORF">CYLTODRAFT_423241</name>
</gene>
<keyword evidence="7" id="KW-0449">Lipoprotein</keyword>
<evidence type="ECO:0000256" key="3">
    <source>
        <dbReference type="ARBA" id="ARBA00022692"/>
    </source>
</evidence>
<dbReference type="PROSITE" id="PS50216">
    <property type="entry name" value="DHHC"/>
    <property type="match status" value="1"/>
</dbReference>
<keyword evidence="3 10" id="KW-0812">Transmembrane</keyword>
<dbReference type="EMBL" id="KN880548">
    <property type="protein sequence ID" value="KIY66639.1"/>
    <property type="molecule type" value="Genomic_DNA"/>
</dbReference>
<dbReference type="InterPro" id="IPR039859">
    <property type="entry name" value="PFA4/ZDH16/20/ERF2-like"/>
</dbReference>
<feature type="transmembrane region" description="Helical" evidence="10">
    <location>
        <begin position="92"/>
        <end position="117"/>
    </location>
</feature>
<dbReference type="STRING" id="1314674.A0A0D7B8X8"/>
<evidence type="ECO:0000313" key="13">
    <source>
        <dbReference type="EMBL" id="KIY66639.1"/>
    </source>
</evidence>
<evidence type="ECO:0000259" key="12">
    <source>
        <dbReference type="Pfam" id="PF01529"/>
    </source>
</evidence>
<reference evidence="13 14" key="1">
    <citation type="journal article" date="2015" name="Fungal Genet. Biol.">
        <title>Evolution of novel wood decay mechanisms in Agaricales revealed by the genome sequences of Fistulina hepatica and Cylindrobasidium torrendii.</title>
        <authorList>
            <person name="Floudas D."/>
            <person name="Held B.W."/>
            <person name="Riley R."/>
            <person name="Nagy L.G."/>
            <person name="Koehler G."/>
            <person name="Ransdell A.S."/>
            <person name="Younus H."/>
            <person name="Chow J."/>
            <person name="Chiniquy J."/>
            <person name="Lipzen A."/>
            <person name="Tritt A."/>
            <person name="Sun H."/>
            <person name="Haridas S."/>
            <person name="LaButti K."/>
            <person name="Ohm R.A."/>
            <person name="Kues U."/>
            <person name="Blanchette R.A."/>
            <person name="Grigoriev I.V."/>
            <person name="Minto R.E."/>
            <person name="Hibbett D.S."/>
        </authorList>
    </citation>
    <scope>NUCLEOTIDE SEQUENCE [LARGE SCALE GENOMIC DNA]</scope>
    <source>
        <strain evidence="13 14">FP15055 ss-10</strain>
    </source>
</reference>
<dbReference type="OrthoDB" id="9909019at2759"/>
<dbReference type="Pfam" id="PF01529">
    <property type="entry name" value="DHHC"/>
    <property type="match status" value="1"/>
</dbReference>
<name>A0A0D7B8X8_9AGAR</name>
<feature type="transmembrane region" description="Helical" evidence="10">
    <location>
        <begin position="205"/>
        <end position="228"/>
    </location>
</feature>
<proteinExistence type="inferred from homology"/>
<organism evidence="13 14">
    <name type="scientific">Cylindrobasidium torrendii FP15055 ss-10</name>
    <dbReference type="NCBI Taxonomy" id="1314674"/>
    <lineage>
        <taxon>Eukaryota</taxon>
        <taxon>Fungi</taxon>
        <taxon>Dikarya</taxon>
        <taxon>Basidiomycota</taxon>
        <taxon>Agaricomycotina</taxon>
        <taxon>Agaricomycetes</taxon>
        <taxon>Agaricomycetidae</taxon>
        <taxon>Agaricales</taxon>
        <taxon>Marasmiineae</taxon>
        <taxon>Physalacriaceae</taxon>
        <taxon>Cylindrobasidium</taxon>
    </lineage>
</organism>
<evidence type="ECO:0000256" key="7">
    <source>
        <dbReference type="ARBA" id="ARBA00023288"/>
    </source>
</evidence>
<keyword evidence="5 10" id="KW-0472">Membrane</keyword>
<comment type="subcellular location">
    <subcellularLocation>
        <location evidence="1">Membrane</location>
        <topology evidence="1">Multi-pass membrane protein</topology>
    </subcellularLocation>
</comment>
<keyword evidence="2 10" id="KW-0808">Transferase</keyword>
<keyword evidence="6" id="KW-0564">Palmitate</keyword>
<evidence type="ECO:0000256" key="2">
    <source>
        <dbReference type="ARBA" id="ARBA00022679"/>
    </source>
</evidence>
<evidence type="ECO:0000313" key="14">
    <source>
        <dbReference type="Proteomes" id="UP000054007"/>
    </source>
</evidence>
<accession>A0A0D7B8X8</accession>
<comment type="similarity">
    <text evidence="10">Belongs to the DHHC palmitoyltransferase family.</text>
</comment>
<dbReference type="Proteomes" id="UP000054007">
    <property type="component" value="Unassembled WGS sequence"/>
</dbReference>
<evidence type="ECO:0000256" key="4">
    <source>
        <dbReference type="ARBA" id="ARBA00022989"/>
    </source>
</evidence>
<comment type="domain">
    <text evidence="10">The DHHC domain is required for palmitoyltransferase activity.</text>
</comment>
<evidence type="ECO:0000256" key="8">
    <source>
        <dbReference type="ARBA" id="ARBA00023315"/>
    </source>
</evidence>
<dbReference type="GO" id="GO:0019706">
    <property type="term" value="F:protein-cysteine S-palmitoyltransferase activity"/>
    <property type="evidence" value="ECO:0007669"/>
    <property type="project" value="UniProtKB-EC"/>
</dbReference>
<protein>
    <recommendedName>
        <fullName evidence="10">Palmitoyltransferase</fullName>
        <ecNumber evidence="10">2.3.1.225</ecNumber>
    </recommendedName>
</protein>
<keyword evidence="4 10" id="KW-1133">Transmembrane helix</keyword>
<evidence type="ECO:0000256" key="5">
    <source>
        <dbReference type="ARBA" id="ARBA00023136"/>
    </source>
</evidence>
<evidence type="ECO:0000256" key="11">
    <source>
        <dbReference type="SAM" id="MobiDB-lite"/>
    </source>
</evidence>